<accession>A0A4R5DAG1</accession>
<dbReference type="SUPFAM" id="SSF56801">
    <property type="entry name" value="Acetyl-CoA synthetase-like"/>
    <property type="match status" value="1"/>
</dbReference>
<comment type="similarity">
    <text evidence="1">Belongs to the ATP-dependent AMP-binding enzyme family.</text>
</comment>
<dbReference type="PANTHER" id="PTHR24096">
    <property type="entry name" value="LONG-CHAIN-FATTY-ACID--COA LIGASE"/>
    <property type="match status" value="1"/>
</dbReference>
<dbReference type="InterPro" id="IPR042099">
    <property type="entry name" value="ANL_N_sf"/>
</dbReference>
<evidence type="ECO:0000313" key="4">
    <source>
        <dbReference type="EMBL" id="TDE07565.1"/>
    </source>
</evidence>
<gene>
    <name evidence="4" type="ORF">E0F91_00285</name>
</gene>
<evidence type="ECO:0000259" key="3">
    <source>
        <dbReference type="Pfam" id="PF00501"/>
    </source>
</evidence>
<feature type="domain" description="AMP-dependent synthetase/ligase" evidence="3">
    <location>
        <begin position="8"/>
        <end position="339"/>
    </location>
</feature>
<dbReference type="GO" id="GO:0016405">
    <property type="term" value="F:CoA-ligase activity"/>
    <property type="evidence" value="ECO:0007669"/>
    <property type="project" value="TreeGrafter"/>
</dbReference>
<dbReference type="RefSeq" id="WP_132064392.1">
    <property type="nucleotide sequence ID" value="NZ_SMFN01000001.1"/>
</dbReference>
<organism evidence="4 5">
    <name type="scientific">Flavobacterium sandaracinum</name>
    <dbReference type="NCBI Taxonomy" id="2541733"/>
    <lineage>
        <taxon>Bacteria</taxon>
        <taxon>Pseudomonadati</taxon>
        <taxon>Bacteroidota</taxon>
        <taxon>Flavobacteriia</taxon>
        <taxon>Flavobacteriales</taxon>
        <taxon>Flavobacteriaceae</taxon>
        <taxon>Flavobacterium</taxon>
    </lineage>
</organism>
<reference evidence="4 5" key="1">
    <citation type="submission" date="2019-03" db="EMBL/GenBank/DDBJ databases">
        <title>Flavobacterium LB-D12 sp. nov., isolated from arctic soil.</title>
        <authorList>
            <person name="Chaudhary D.K."/>
        </authorList>
    </citation>
    <scope>NUCLEOTIDE SEQUENCE [LARGE SCALE GENOMIC DNA]</scope>
    <source>
        <strain evidence="4 5">LB-D12</strain>
    </source>
</reference>
<evidence type="ECO:0000256" key="1">
    <source>
        <dbReference type="ARBA" id="ARBA00006432"/>
    </source>
</evidence>
<dbReference type="PANTHER" id="PTHR24096:SF149">
    <property type="entry name" value="AMP-BINDING DOMAIN-CONTAINING PROTEIN-RELATED"/>
    <property type="match status" value="1"/>
</dbReference>
<sequence length="469" mass="53235">MIWDFKSKKSSTALIDEKGNELSYYELDKITSDLSEKIDNRSLILCLSNNSVGSILGYLSFLNNSHVAYILDRETTIENVYFQIEKWQPSYIWLPTDRISLFENFSIITEVLDYSLLKLNTNPFPLHPELALLISTSGSTGDAKLIRLTHKNIVSNTISIVDYLKINKNHRSITSLPIVYGYGLSVLHTHLYQGASMVITAKNALSKQFWDLVSTFKVTTMNGVPFHYNFFNKIDFSDSKYDSLKIFTQAGGRLPLQLKKQFTDKCLKKEIQFFIMYGQTEATTRISYLPASILNEKESCIGIPILGGRIEIRDEERNLITTPNQIGELVYFGENVSPGFAEDGIDLAAKDINKGVLYTGDLASFDEKGLFYFEGRKNRIAKLHGVRVSLDEIEKLILAKFSELNCACISKDEKMHVFIENSIDFGDVKDFVCNQTNLSPNLIIFHEIEKIPRSLQGKILYNNLIVNNA</sequence>
<dbReference type="EMBL" id="SMFN01000001">
    <property type="protein sequence ID" value="TDE07565.1"/>
    <property type="molecule type" value="Genomic_DNA"/>
</dbReference>
<dbReference type="AlphaFoldDB" id="A0A4R5DAG1"/>
<evidence type="ECO:0000313" key="5">
    <source>
        <dbReference type="Proteomes" id="UP000294644"/>
    </source>
</evidence>
<keyword evidence="5" id="KW-1185">Reference proteome</keyword>
<dbReference type="InterPro" id="IPR000873">
    <property type="entry name" value="AMP-dep_synth/lig_dom"/>
</dbReference>
<comment type="caution">
    <text evidence="4">The sequence shown here is derived from an EMBL/GenBank/DDBJ whole genome shotgun (WGS) entry which is preliminary data.</text>
</comment>
<proteinExistence type="inferred from homology"/>
<protein>
    <submittedName>
        <fullName evidence="4">AMP-dependent synthetase</fullName>
    </submittedName>
</protein>
<keyword evidence="2" id="KW-0436">Ligase</keyword>
<dbReference type="Pfam" id="PF00501">
    <property type="entry name" value="AMP-binding"/>
    <property type="match status" value="1"/>
</dbReference>
<name>A0A4R5DAG1_9FLAO</name>
<evidence type="ECO:0000256" key="2">
    <source>
        <dbReference type="ARBA" id="ARBA00022598"/>
    </source>
</evidence>
<dbReference type="OrthoDB" id="9765680at2"/>
<dbReference type="Gene3D" id="3.40.50.12780">
    <property type="entry name" value="N-terminal domain of ligase-like"/>
    <property type="match status" value="1"/>
</dbReference>
<dbReference type="Proteomes" id="UP000294644">
    <property type="component" value="Unassembled WGS sequence"/>
</dbReference>